<keyword evidence="2" id="KW-1185">Reference proteome</keyword>
<reference evidence="2" key="1">
    <citation type="journal article" date="2024" name="Proc. Natl. Acad. Sci. U.S.A.">
        <title>Extraordinary preservation of gene collinearity over three hundred million years revealed in homosporous lycophytes.</title>
        <authorList>
            <person name="Li C."/>
            <person name="Wickell D."/>
            <person name="Kuo L.Y."/>
            <person name="Chen X."/>
            <person name="Nie B."/>
            <person name="Liao X."/>
            <person name="Peng D."/>
            <person name="Ji J."/>
            <person name="Jenkins J."/>
            <person name="Williams M."/>
            <person name="Shu S."/>
            <person name="Plott C."/>
            <person name="Barry K."/>
            <person name="Rajasekar S."/>
            <person name="Grimwood J."/>
            <person name="Han X."/>
            <person name="Sun S."/>
            <person name="Hou Z."/>
            <person name="He W."/>
            <person name="Dai G."/>
            <person name="Sun C."/>
            <person name="Schmutz J."/>
            <person name="Leebens-Mack J.H."/>
            <person name="Li F.W."/>
            <person name="Wang L."/>
        </authorList>
    </citation>
    <scope>NUCLEOTIDE SEQUENCE [LARGE SCALE GENOMIC DNA]</scope>
    <source>
        <strain evidence="2">cv. PW_Plant_1</strain>
    </source>
</reference>
<accession>A0ACC2BQE4</accession>
<dbReference type="EMBL" id="CM055105">
    <property type="protein sequence ID" value="KAJ7531979.1"/>
    <property type="molecule type" value="Genomic_DNA"/>
</dbReference>
<name>A0ACC2BQE4_DIPCM</name>
<sequence>MNMGWRYKGGLLLLATVIFIWVTSAEVTQIIFEAYRHPFVLTYLGASLMVVLLPIVLLKEYIRSLLRQYSKNKSNCFVIHEDFTTQPSEVPESPAKINGLQQKGFETELGNFMLRNDNVNALSEEEEGRLLIGKTTENVNVLRFSVEKTAWEVAKSSFYMAPLWFFTEYSANAALANTSVASTTILSSTSALFTLIFGSLLGQDRFTFPKVVAVLVTITGVAMTTFGSTWAADDSVTFTRSKKHDVVGDGFGLLSAVLYGLFTVLLKKNAGEEGEVDVQRIFGYIGLFTLLGLWWLVWPLMALGLEPKFTIPTSTKVDEILLANGMIGSVLSDYLWALSVVWTSPLIATLGMSLTIPVAMLSDMLLHGRHYSAIYMIGSAQVFVGFMIANLTDQCSKRMGI</sequence>
<gene>
    <name evidence="1" type="ORF">O6H91_14G067500</name>
</gene>
<organism evidence="1 2">
    <name type="scientific">Diphasiastrum complanatum</name>
    <name type="common">Issler's clubmoss</name>
    <name type="synonym">Lycopodium complanatum</name>
    <dbReference type="NCBI Taxonomy" id="34168"/>
    <lineage>
        <taxon>Eukaryota</taxon>
        <taxon>Viridiplantae</taxon>
        <taxon>Streptophyta</taxon>
        <taxon>Embryophyta</taxon>
        <taxon>Tracheophyta</taxon>
        <taxon>Lycopodiopsida</taxon>
        <taxon>Lycopodiales</taxon>
        <taxon>Lycopodiaceae</taxon>
        <taxon>Lycopodioideae</taxon>
        <taxon>Diphasiastrum</taxon>
    </lineage>
</organism>
<protein>
    <submittedName>
        <fullName evidence="1">Uncharacterized protein</fullName>
    </submittedName>
</protein>
<proteinExistence type="predicted"/>
<evidence type="ECO:0000313" key="1">
    <source>
        <dbReference type="EMBL" id="KAJ7531979.1"/>
    </source>
</evidence>
<comment type="caution">
    <text evidence="1">The sequence shown here is derived from an EMBL/GenBank/DDBJ whole genome shotgun (WGS) entry which is preliminary data.</text>
</comment>
<dbReference type="Proteomes" id="UP001162992">
    <property type="component" value="Chromosome 14"/>
</dbReference>
<evidence type="ECO:0000313" key="2">
    <source>
        <dbReference type="Proteomes" id="UP001162992"/>
    </source>
</evidence>